<protein>
    <recommendedName>
        <fullName evidence="5">Lipoprotein</fullName>
    </recommendedName>
</protein>
<reference evidence="4" key="1">
    <citation type="journal article" date="2019" name="Int. J. Syst. Evol. Microbiol.">
        <title>The Global Catalogue of Microorganisms (GCM) 10K type strain sequencing project: providing services to taxonomists for standard genome sequencing and annotation.</title>
        <authorList>
            <consortium name="The Broad Institute Genomics Platform"/>
            <consortium name="The Broad Institute Genome Sequencing Center for Infectious Disease"/>
            <person name="Wu L."/>
            <person name="Ma J."/>
        </authorList>
    </citation>
    <scope>NUCLEOTIDE SEQUENCE [LARGE SCALE GENOMIC DNA]</scope>
    <source>
        <strain evidence="4">JCM 18303</strain>
    </source>
</reference>
<accession>A0ABP9Q1Y7</accession>
<evidence type="ECO:0000313" key="3">
    <source>
        <dbReference type="EMBL" id="GAA5152720.1"/>
    </source>
</evidence>
<keyword evidence="4" id="KW-1185">Reference proteome</keyword>
<feature type="chain" id="PRO_5045549620" description="Lipoprotein" evidence="2">
    <location>
        <begin position="27"/>
        <end position="187"/>
    </location>
</feature>
<dbReference type="RefSeq" id="WP_185066399.1">
    <property type="nucleotide sequence ID" value="NZ_BAABJP010000007.1"/>
</dbReference>
<gene>
    <name evidence="3" type="ORF">GCM10023321_21910</name>
</gene>
<feature type="region of interest" description="Disordered" evidence="1">
    <location>
        <begin position="161"/>
        <end position="187"/>
    </location>
</feature>
<dbReference type="Proteomes" id="UP001428817">
    <property type="component" value="Unassembled WGS sequence"/>
</dbReference>
<feature type="compositionally biased region" description="Basic residues" evidence="1">
    <location>
        <begin position="169"/>
        <end position="179"/>
    </location>
</feature>
<evidence type="ECO:0008006" key="5">
    <source>
        <dbReference type="Google" id="ProtNLM"/>
    </source>
</evidence>
<dbReference type="PROSITE" id="PS51257">
    <property type="entry name" value="PROKAR_LIPOPROTEIN"/>
    <property type="match status" value="1"/>
</dbReference>
<organism evidence="3 4">
    <name type="scientific">Pseudonocardia eucalypti</name>
    <dbReference type="NCBI Taxonomy" id="648755"/>
    <lineage>
        <taxon>Bacteria</taxon>
        <taxon>Bacillati</taxon>
        <taxon>Actinomycetota</taxon>
        <taxon>Actinomycetes</taxon>
        <taxon>Pseudonocardiales</taxon>
        <taxon>Pseudonocardiaceae</taxon>
        <taxon>Pseudonocardia</taxon>
    </lineage>
</organism>
<sequence length="187" mass="19759">MRKFPLVLTVLLAVAGCFGLSGVAAAAPSGHTSPVDLTCTGSETVDYHPGLLLTPRKVDVEVRGDLSHCSSSDHDLTAGKYGEDFHAELSCSTLLAGREGTRVFKWNNGHTSTFKFTRAINDVGGQTTVTFTGTITDGQFNGAHAVEQAVIPTLSTAKCLAHPGPHPPRTGHRPPHHHQALTDRASS</sequence>
<evidence type="ECO:0000256" key="1">
    <source>
        <dbReference type="SAM" id="MobiDB-lite"/>
    </source>
</evidence>
<keyword evidence="2" id="KW-0732">Signal</keyword>
<comment type="caution">
    <text evidence="3">The sequence shown here is derived from an EMBL/GenBank/DDBJ whole genome shotgun (WGS) entry which is preliminary data.</text>
</comment>
<dbReference type="EMBL" id="BAABJP010000007">
    <property type="protein sequence ID" value="GAA5152720.1"/>
    <property type="molecule type" value="Genomic_DNA"/>
</dbReference>
<proteinExistence type="predicted"/>
<evidence type="ECO:0000256" key="2">
    <source>
        <dbReference type="SAM" id="SignalP"/>
    </source>
</evidence>
<feature type="signal peptide" evidence="2">
    <location>
        <begin position="1"/>
        <end position="26"/>
    </location>
</feature>
<name>A0ABP9Q1Y7_9PSEU</name>
<evidence type="ECO:0000313" key="4">
    <source>
        <dbReference type="Proteomes" id="UP001428817"/>
    </source>
</evidence>